<comment type="similarity">
    <text evidence="1">Belongs to the WEB family.</text>
</comment>
<dbReference type="OMA" id="NHKVRDI"/>
<keyword evidence="2" id="KW-0175">Coiled coil</keyword>
<proteinExistence type="inferred from homology"/>
<feature type="coiled-coil region" evidence="2">
    <location>
        <begin position="1"/>
        <end position="49"/>
    </location>
</feature>
<dbReference type="OrthoDB" id="774313at2759"/>
<feature type="coiled-coil region" evidence="2">
    <location>
        <begin position="488"/>
        <end position="529"/>
    </location>
</feature>
<dbReference type="Proteomes" id="UP000655225">
    <property type="component" value="Unassembled WGS sequence"/>
</dbReference>
<evidence type="ECO:0000256" key="3">
    <source>
        <dbReference type="SAM" id="MobiDB-lite"/>
    </source>
</evidence>
<accession>A0A834ZD08</accession>
<evidence type="ECO:0000313" key="4">
    <source>
        <dbReference type="EMBL" id="KAF8404645.1"/>
    </source>
</evidence>
<gene>
    <name evidence="4" type="ORF">HHK36_009533</name>
</gene>
<feature type="region of interest" description="Disordered" evidence="3">
    <location>
        <begin position="541"/>
        <end position="567"/>
    </location>
</feature>
<protein>
    <submittedName>
        <fullName evidence="4">Uncharacterized protein</fullName>
    </submittedName>
</protein>
<evidence type="ECO:0000256" key="2">
    <source>
        <dbReference type="SAM" id="Coils"/>
    </source>
</evidence>
<evidence type="ECO:0000256" key="1">
    <source>
        <dbReference type="ARBA" id="ARBA00005485"/>
    </source>
</evidence>
<organism evidence="4 5">
    <name type="scientific">Tetracentron sinense</name>
    <name type="common">Spur-leaf</name>
    <dbReference type="NCBI Taxonomy" id="13715"/>
    <lineage>
        <taxon>Eukaryota</taxon>
        <taxon>Viridiplantae</taxon>
        <taxon>Streptophyta</taxon>
        <taxon>Embryophyta</taxon>
        <taxon>Tracheophyta</taxon>
        <taxon>Spermatophyta</taxon>
        <taxon>Magnoliopsida</taxon>
        <taxon>Trochodendrales</taxon>
        <taxon>Trochodendraceae</taxon>
        <taxon>Tetracentron</taxon>
    </lineage>
</organism>
<evidence type="ECO:0000313" key="5">
    <source>
        <dbReference type="Proteomes" id="UP000655225"/>
    </source>
</evidence>
<keyword evidence="5" id="KW-1185">Reference proteome</keyword>
<feature type="coiled-coil region" evidence="2">
    <location>
        <begin position="321"/>
        <end position="458"/>
    </location>
</feature>
<reference evidence="4 5" key="1">
    <citation type="submission" date="2020-04" db="EMBL/GenBank/DDBJ databases">
        <title>Plant Genome Project.</title>
        <authorList>
            <person name="Zhang R.-G."/>
        </authorList>
    </citation>
    <scope>NUCLEOTIDE SEQUENCE [LARGE SCALE GENOMIC DNA]</scope>
    <source>
        <strain evidence="4">YNK0</strain>
        <tissue evidence="4">Leaf</tissue>
    </source>
</reference>
<dbReference type="PANTHER" id="PTHR35164">
    <property type="entry name" value="EXPRESSED PROTEIN"/>
    <property type="match status" value="1"/>
</dbReference>
<dbReference type="Pfam" id="PF05701">
    <property type="entry name" value="WEMBL"/>
    <property type="match status" value="1"/>
</dbReference>
<sequence length="659" mass="74550">MGQLQEELKKTKEQLAAMEEEKDQVLDELQEMKKVAQEANMRLSEALSAQTRGSSEIEKSRVNELERASIESAKKRDQVWQLKLEAVQKQHASDVEAISSAAQELNLVRQNLASALKAKDAALKEAEDVRNVTEANAKKVADLSVELNSVKELLGNSSRDLEVREKIIECLKLELVKAQEIEVELAEKEASLDKLKQELSNAKESETKIFDSLNSQTKQLEQTKILLEESKLEISSLHEKVESLEGSAKASNGELDVSHHFLEKAKLNKQSMKENFETLKPEVQVAKEHVAFSQEGEKLASSKAHSLSEETSLLRTELKLATEAEEKSKKAMDDLALALKEVATEANMAKEKLKSTQSELENARGEAEHWKQMVKSTEEKFQGLLDEAKKEIDRVKDEAERLRIESEESILAWNGKEMGFIDCIKRVEEENTASQQENSRLRDSLREAEDMNNKVSMEENHNLRDILKQAINESTVAKEAAEIARAENSQLKDSLSDKDNALDSLTRENERLRINEAAAHENIKELKRLLSTTSTNDLRAKDKDLGGLFNKQNSMGRDPKDSKKLPQVLSPQKTQALKGSIFDIVDSPEPVSHHFKTSSSVYTDDGGTIYSEDFDHLEGSQLDPMENDKNSKRKKKTLLRRFRDLIKRRSFHRKEPLID</sequence>
<comment type="caution">
    <text evidence="4">The sequence shown here is derived from an EMBL/GenBank/DDBJ whole genome shotgun (WGS) entry which is preliminary data.</text>
</comment>
<dbReference type="AlphaFoldDB" id="A0A834ZD08"/>
<feature type="coiled-coil region" evidence="2">
    <location>
        <begin position="178"/>
        <end position="247"/>
    </location>
</feature>
<dbReference type="PANTHER" id="PTHR35164:SF9">
    <property type="entry name" value="EXPRESSED PROTEIN"/>
    <property type="match status" value="1"/>
</dbReference>
<dbReference type="InterPro" id="IPR008545">
    <property type="entry name" value="Web"/>
</dbReference>
<name>A0A834ZD08_TETSI</name>
<dbReference type="EMBL" id="JABCRI010000006">
    <property type="protein sequence ID" value="KAF8404645.1"/>
    <property type="molecule type" value="Genomic_DNA"/>
</dbReference>